<feature type="compositionally biased region" description="Basic and acidic residues" evidence="2">
    <location>
        <begin position="125"/>
        <end position="138"/>
    </location>
</feature>
<dbReference type="Gene3D" id="1.10.10.60">
    <property type="entry name" value="Homeodomain-like"/>
    <property type="match status" value="1"/>
</dbReference>
<accession>A0A1S4E8W8</accession>
<proteinExistence type="predicted"/>
<feature type="compositionally biased region" description="Polar residues" evidence="2">
    <location>
        <begin position="403"/>
        <end position="418"/>
    </location>
</feature>
<feature type="compositionally biased region" description="Basic and acidic residues" evidence="2">
    <location>
        <begin position="1"/>
        <end position="27"/>
    </location>
</feature>
<dbReference type="GeneID" id="103507043"/>
<dbReference type="PaxDb" id="121845-A0A1S4E8W8"/>
<feature type="region of interest" description="Disordered" evidence="2">
    <location>
        <begin position="378"/>
        <end position="418"/>
    </location>
</feature>
<feature type="region of interest" description="Disordered" evidence="2">
    <location>
        <begin position="491"/>
        <end position="526"/>
    </location>
</feature>
<dbReference type="GO" id="GO:0005634">
    <property type="term" value="C:nucleus"/>
    <property type="evidence" value="ECO:0007669"/>
    <property type="project" value="UniProtKB-SubCell"/>
</dbReference>
<dbReference type="KEGG" id="dci:103507043"/>
<feature type="region of interest" description="Disordered" evidence="2">
    <location>
        <begin position="112"/>
        <end position="178"/>
    </location>
</feature>
<dbReference type="RefSeq" id="XP_026677809.1">
    <property type="nucleotide sequence ID" value="XM_026822008.1"/>
</dbReference>
<feature type="region of interest" description="Disordered" evidence="2">
    <location>
        <begin position="1"/>
        <end position="72"/>
    </location>
</feature>
<dbReference type="Proteomes" id="UP000079169">
    <property type="component" value="Unplaced"/>
</dbReference>
<protein>
    <submittedName>
        <fullName evidence="5">Uncharacterized protein LOC103507043 isoform X1</fullName>
    </submittedName>
    <submittedName>
        <fullName evidence="4">Uncharacterized protein LOC103507043 isoform X2</fullName>
    </submittedName>
    <submittedName>
        <fullName evidence="6">Uncharacterized protein LOC103507043 isoform X3</fullName>
    </submittedName>
</protein>
<feature type="compositionally biased region" description="Polar residues" evidence="2">
    <location>
        <begin position="149"/>
        <end position="161"/>
    </location>
</feature>
<evidence type="ECO:0000313" key="4">
    <source>
        <dbReference type="RefSeq" id="XP_017298641.2"/>
    </source>
</evidence>
<organism evidence="3 4">
    <name type="scientific">Diaphorina citri</name>
    <name type="common">Asian citrus psyllid</name>
    <dbReference type="NCBI Taxonomy" id="121845"/>
    <lineage>
        <taxon>Eukaryota</taxon>
        <taxon>Metazoa</taxon>
        <taxon>Ecdysozoa</taxon>
        <taxon>Arthropoda</taxon>
        <taxon>Hexapoda</taxon>
        <taxon>Insecta</taxon>
        <taxon>Pterygota</taxon>
        <taxon>Neoptera</taxon>
        <taxon>Paraneoptera</taxon>
        <taxon>Hemiptera</taxon>
        <taxon>Sternorrhyncha</taxon>
        <taxon>Psylloidea</taxon>
        <taxon>Psyllidae</taxon>
        <taxon>Diaphorininae</taxon>
        <taxon>Diaphorina</taxon>
    </lineage>
</organism>
<evidence type="ECO:0000256" key="1">
    <source>
        <dbReference type="ARBA" id="ARBA00004123"/>
    </source>
</evidence>
<dbReference type="RefSeq" id="XP_017298641.2">
    <property type="nucleotide sequence ID" value="XM_017443152.2"/>
</dbReference>
<gene>
    <name evidence="4 5 6" type="primary">LOC103507043</name>
</gene>
<reference evidence="4 5" key="1">
    <citation type="submission" date="2025-04" db="UniProtKB">
        <authorList>
            <consortium name="RefSeq"/>
        </authorList>
    </citation>
    <scope>IDENTIFICATION</scope>
</reference>
<comment type="subcellular location">
    <subcellularLocation>
        <location evidence="1">Nucleus</location>
    </subcellularLocation>
</comment>
<dbReference type="SUPFAM" id="SSF46689">
    <property type="entry name" value="Homeodomain-like"/>
    <property type="match status" value="1"/>
</dbReference>
<evidence type="ECO:0000313" key="6">
    <source>
        <dbReference type="RefSeq" id="XP_026677809.1"/>
    </source>
</evidence>
<evidence type="ECO:0000313" key="5">
    <source>
        <dbReference type="RefSeq" id="XP_026677808.1"/>
    </source>
</evidence>
<name>A0A1S4E8W8_DIACI</name>
<evidence type="ECO:0000313" key="3">
    <source>
        <dbReference type="Proteomes" id="UP000079169"/>
    </source>
</evidence>
<dbReference type="RefSeq" id="XP_026677808.1">
    <property type="nucleotide sequence ID" value="XM_026822007.1"/>
</dbReference>
<sequence>MDSTREKAKKIKDTPSSDDDIQRKINKGDQSNQVHTAEIEDLANHKSNKGKQEPMDSEQIPSGSNESIGAFVEKANDGWEVVEASSDESEASGCTEYDIMVPMKLLEKNTHNQQVTTSITTAKTSTEDSKTTSDKPNVDECINIDSDSENVQKTIPSQPNLNEKEKTQSKTGNNVVKKRKFRLYTGDSDDEINIKESGIHTKTQNEKENKTQENTETGLKNHETRPTPVVPHNQNEIYSNNETFIKKHKPKFHSDSEITDDNLSTRRKIKVERMCTNETKLNYITEESEGDIIEVPRSPHVNDYHSAVQSRNQIPNTDSHRHECHCSTASLVGSPNAKRAKRDRVMKRMWHEREQKLKKKMVKKVKNMLIQVVESILSSSDESDDQSTSSDEDRHVLRKKGQKQCSNQCCTQPHQEPQNIRDLKKELEYWKNKANSKSQGLSPQELQMREMKADIDYWKQVAKSKSVAHDMPSSSHAIGRTSTPVKEYEEETFTERPMSRTNGTARVSSTADTSMQPPRHTNTIHSERRHGGSVYYMDDEELVLNPSKSNPFQCETFNAANNTRTTHAMSVLARTKFTEKEKDMIVGYLVKHYDTLELIRGNMFWMQMAHDMDTHRSWHSLKNNFFQNIIKNLEQYEMPNKVRNKIISLAKQYM</sequence>
<feature type="compositionally biased region" description="Basic and acidic residues" evidence="2">
    <location>
        <begin position="194"/>
        <end position="225"/>
    </location>
</feature>
<dbReference type="InterPro" id="IPR009057">
    <property type="entry name" value="Homeodomain-like_sf"/>
</dbReference>
<evidence type="ECO:0000256" key="2">
    <source>
        <dbReference type="SAM" id="MobiDB-lite"/>
    </source>
</evidence>
<feature type="region of interest" description="Disordered" evidence="2">
    <location>
        <begin position="194"/>
        <end position="236"/>
    </location>
</feature>
<feature type="compositionally biased region" description="Polar residues" evidence="2">
    <location>
        <begin position="499"/>
        <end position="524"/>
    </location>
</feature>
<keyword evidence="3" id="KW-1185">Reference proteome</keyword>
<dbReference type="AlphaFoldDB" id="A0A1S4E8W8"/>